<evidence type="ECO:0000256" key="5">
    <source>
        <dbReference type="SAM" id="Phobius"/>
    </source>
</evidence>
<comment type="cofactor">
    <cofactor evidence="1">
        <name>FAD</name>
        <dbReference type="ChEBI" id="CHEBI:57692"/>
    </cofactor>
</comment>
<name>A0A8E2DNZ5_9APHY</name>
<dbReference type="AlphaFoldDB" id="A0A8E2DNZ5"/>
<dbReference type="EMBL" id="KV722372">
    <property type="protein sequence ID" value="OCH92248.1"/>
    <property type="molecule type" value="Genomic_DNA"/>
</dbReference>
<dbReference type="InterPro" id="IPR036188">
    <property type="entry name" value="FAD/NAD-bd_sf"/>
</dbReference>
<dbReference type="Gene3D" id="3.50.50.60">
    <property type="entry name" value="FAD/NAD(P)-binding domain"/>
    <property type="match status" value="2"/>
</dbReference>
<gene>
    <name evidence="7" type="ORF">OBBRIDRAFT_773734</name>
</gene>
<evidence type="ECO:0000256" key="1">
    <source>
        <dbReference type="ARBA" id="ARBA00001974"/>
    </source>
</evidence>
<dbReference type="PRINTS" id="PR00420">
    <property type="entry name" value="RNGMNOXGNASE"/>
</dbReference>
<feature type="transmembrane region" description="Helical" evidence="5">
    <location>
        <begin position="482"/>
        <end position="503"/>
    </location>
</feature>
<reference evidence="7 8" key="1">
    <citation type="submission" date="2016-07" db="EMBL/GenBank/DDBJ databases">
        <title>Draft genome of the white-rot fungus Obba rivulosa 3A-2.</title>
        <authorList>
            <consortium name="DOE Joint Genome Institute"/>
            <person name="Miettinen O."/>
            <person name="Riley R."/>
            <person name="Acob R."/>
            <person name="Barry K."/>
            <person name="Cullen D."/>
            <person name="De Vries R."/>
            <person name="Hainaut M."/>
            <person name="Hatakka A."/>
            <person name="Henrissat B."/>
            <person name="Hilden K."/>
            <person name="Kuo R."/>
            <person name="Labutti K."/>
            <person name="Lipzen A."/>
            <person name="Makela M.R."/>
            <person name="Sandor L."/>
            <person name="Spatafora J.W."/>
            <person name="Grigoriev I.V."/>
            <person name="Hibbett D.S."/>
        </authorList>
    </citation>
    <scope>NUCLEOTIDE SEQUENCE [LARGE SCALE GENOMIC DNA]</scope>
    <source>
        <strain evidence="7 8">3A-2</strain>
    </source>
</reference>
<dbReference type="PANTHER" id="PTHR43004">
    <property type="entry name" value="TRK SYSTEM POTASSIUM UPTAKE PROTEIN"/>
    <property type="match status" value="1"/>
</dbReference>
<evidence type="ECO:0000313" key="7">
    <source>
        <dbReference type="EMBL" id="OCH92248.1"/>
    </source>
</evidence>
<dbReference type="InterPro" id="IPR002938">
    <property type="entry name" value="FAD-bd"/>
</dbReference>
<dbReference type="PANTHER" id="PTHR43004:SF19">
    <property type="entry name" value="BINDING MONOOXYGENASE, PUTATIVE (JCVI)-RELATED"/>
    <property type="match status" value="1"/>
</dbReference>
<keyword evidence="5" id="KW-0472">Membrane</keyword>
<keyword evidence="4" id="KW-0560">Oxidoreductase</keyword>
<evidence type="ECO:0000259" key="6">
    <source>
        <dbReference type="Pfam" id="PF01494"/>
    </source>
</evidence>
<accession>A0A8E2DNZ5</accession>
<dbReference type="GO" id="GO:0071949">
    <property type="term" value="F:FAD binding"/>
    <property type="evidence" value="ECO:0007669"/>
    <property type="project" value="InterPro"/>
</dbReference>
<proteinExistence type="predicted"/>
<feature type="domain" description="FAD-binding" evidence="6">
    <location>
        <begin position="6"/>
        <end position="176"/>
    </location>
</feature>
<keyword evidence="2" id="KW-0285">Flavoprotein</keyword>
<dbReference type="Proteomes" id="UP000250043">
    <property type="component" value="Unassembled WGS sequence"/>
</dbReference>
<evidence type="ECO:0000256" key="4">
    <source>
        <dbReference type="ARBA" id="ARBA00023002"/>
    </source>
</evidence>
<evidence type="ECO:0000256" key="2">
    <source>
        <dbReference type="ARBA" id="ARBA00022630"/>
    </source>
</evidence>
<keyword evidence="3" id="KW-0274">FAD</keyword>
<keyword evidence="5" id="KW-1133">Transmembrane helix</keyword>
<dbReference type="OrthoDB" id="2690153at2759"/>
<feature type="domain" description="FAD-binding" evidence="6">
    <location>
        <begin position="288"/>
        <end position="362"/>
    </location>
</feature>
<dbReference type="Pfam" id="PF01494">
    <property type="entry name" value="FAD_binding_3"/>
    <property type="match status" value="2"/>
</dbReference>
<protein>
    <submittedName>
        <fullName evidence="7">FAD/NAD(P)-binding domain-containing protein</fullName>
    </submittedName>
</protein>
<organism evidence="7 8">
    <name type="scientific">Obba rivulosa</name>
    <dbReference type="NCBI Taxonomy" id="1052685"/>
    <lineage>
        <taxon>Eukaryota</taxon>
        <taxon>Fungi</taxon>
        <taxon>Dikarya</taxon>
        <taxon>Basidiomycota</taxon>
        <taxon>Agaricomycotina</taxon>
        <taxon>Agaricomycetes</taxon>
        <taxon>Polyporales</taxon>
        <taxon>Gelatoporiaceae</taxon>
        <taxon>Obba</taxon>
    </lineage>
</organism>
<dbReference type="GO" id="GO:0016709">
    <property type="term" value="F:oxidoreductase activity, acting on paired donors, with incorporation or reduction of molecular oxygen, NAD(P)H as one donor, and incorporation of one atom of oxygen"/>
    <property type="evidence" value="ECO:0007669"/>
    <property type="project" value="UniProtKB-ARBA"/>
</dbReference>
<evidence type="ECO:0000256" key="3">
    <source>
        <dbReference type="ARBA" id="ARBA00022827"/>
    </source>
</evidence>
<keyword evidence="8" id="KW-1185">Reference proteome</keyword>
<evidence type="ECO:0000313" key="8">
    <source>
        <dbReference type="Proteomes" id="UP000250043"/>
    </source>
</evidence>
<dbReference type="InterPro" id="IPR050641">
    <property type="entry name" value="RIFMO-like"/>
</dbReference>
<dbReference type="SUPFAM" id="SSF51905">
    <property type="entry name" value="FAD/NAD(P)-binding domain"/>
    <property type="match status" value="1"/>
</dbReference>
<sequence>MLPTSTNILIVGTGPAGLACAISLAVNGYKDIAIVDARPSGRTLSRAIVIHAQTLEELDTVGCADRLNARGLHAKYMTVRAQSTLLAKANFTSLAPRTRYPWALLISQAETEEILEERMNELGITILRPYNVTGMKSVEGGMLVQFETGETIKARYVVGADGSRSTIRQLAGIPFRDPLTGKEPHAERPRGVETDRELEKRLGKELVIADVHLSGRIPPEVNTEELSVFLSPLQFLLLVPLPSLKDDPNGRTVYRMSCPAEPGSADVTLPRLQTVLDSALGHLPHGGKPRVDRILWSSNFRVKSAVADRFFARLGDGAVALIGDAGHVHSPAGGQGMNLGIRDAIQLGRTLADVLRREADPGAAPHAARAYALQRLGQFSEERRRMAVQVIRMTKVMTWATGLETLPAQKMRDVVWWLMGRGSFVNNRLALRLSGLQAVEQTKKPAPAPAQQMSISVTGIENGIRSLLSKDPQSLQQGAGGAAIRVFSYVVLFACLLFPTVWLRRAVPLAAGVHA</sequence>
<keyword evidence="5" id="KW-0812">Transmembrane</keyword>